<dbReference type="Pfam" id="PF24883">
    <property type="entry name" value="NPHP3_N"/>
    <property type="match status" value="1"/>
</dbReference>
<proteinExistence type="predicted"/>
<comment type="caution">
    <text evidence="3">The sequence shown here is derived from an EMBL/GenBank/DDBJ whole genome shotgun (WGS) entry which is preliminary data.</text>
</comment>
<dbReference type="InterPro" id="IPR056884">
    <property type="entry name" value="NPHP3-like_N"/>
</dbReference>
<evidence type="ECO:0000259" key="2">
    <source>
        <dbReference type="Pfam" id="PF24883"/>
    </source>
</evidence>
<keyword evidence="1" id="KW-0677">Repeat</keyword>
<sequence>MAEEPNSVPGLAPGAVVRATNNFRADVHVVRSAYLHQVAQIAPADLVGREAEQADLAEFCTSASTSGRYLWWRAEAWSGKTALMSSFVLAPPAGVRVVSFFVTGRLGGQNDRAAFVDNVLEQLLTLLGASVPELLTEATKQAHLLRLLDAAAAACRSRGESFVLLVDGLDEDDGAGGHSIASLLPVRPPDGMRVVVAGRPNPPADAPDDHPLRSGAAEIRSLKPSPAATAVRREMERELKALMFGTSLAKDLLGLVCAAGGGLTADDLAELTETSRYEVEDRLRTVAGRSFARRDDVYLLAHEELRVTATEMFGSRLAGHRDRLHAWARGYRDRGWPETTPEYLLHGYAPMLRSMPDLARVVELATDRERQARQLRQTGGDAAAHAEILAAQQVVAEHDPANLLAITKLAAARGDLDAHTGRLPVELPAVWELLGQPLRATALAHGIVNHRTRGHALSLLAPAVAESGDLDRAQDTADSITEPWWRMCALTQLAQIIAASGHSEHAEVVLTKAEAAVAEIIEAAERNRGIVAVARTFESLGHRERASAILGTVDESVVHDFTLTRRELAVCAEAIGDHRRAERIARNAADPLEQVILLAAVASEALAGGRGERAAPLLDDAEAIALRLDPFEQVLGLARICCSAVGLGSRSSRTADLAFASATNLDLEERGGVRADLVDCAVACGDLERAESTALSISESVDAASALVEVARLALSRGENERADALITRLISSYRHASALGDLALFVVRLGRRTTAAELAELAETASRGNVGLYRDQVAADVVSALCSLGWHDEAEAVAATVASPAKRARALGSVLTSVSPTGERERMNRLAAAVDSLRLEIETELDYREVCRTLVNALAAAEEADRAAAVVDSIPHDFTRVMVMAGAALAAAPTNPALAVELAGRAERAARSLAPGARQTPCADIAAAFDIAGNRHRAMTIIRETLPDVHHRDLAWLAMAEAAASSNDHERSRRLAERIEMLHNYQSALGHTAAAMARAGLTNEAEELAAELEINDARDTAMYGLALAVAAKGEWSLARQRVDTLRQKSRRPVLLGELAIMAADAGNPAMAKRFVLEAATTGQWSASLRALARVDPDAFQEIVAIVRAAS</sequence>
<accession>A0ABU4T5J4</accession>
<dbReference type="EMBL" id="JAXAVW010000020">
    <property type="protein sequence ID" value="MDX8033354.1"/>
    <property type="molecule type" value="Genomic_DNA"/>
</dbReference>
<feature type="domain" description="Nephrocystin 3-like N-terminal" evidence="2">
    <location>
        <begin position="64"/>
        <end position="173"/>
    </location>
</feature>
<dbReference type="Proteomes" id="UP001285521">
    <property type="component" value="Unassembled WGS sequence"/>
</dbReference>
<evidence type="ECO:0000256" key="1">
    <source>
        <dbReference type="ARBA" id="ARBA00022737"/>
    </source>
</evidence>
<dbReference type="Gene3D" id="1.25.40.10">
    <property type="entry name" value="Tetratricopeptide repeat domain"/>
    <property type="match status" value="2"/>
</dbReference>
<dbReference type="Gene3D" id="1.25.40.470">
    <property type="match status" value="1"/>
</dbReference>
<dbReference type="InterPro" id="IPR011990">
    <property type="entry name" value="TPR-like_helical_dom_sf"/>
</dbReference>
<dbReference type="RefSeq" id="WP_319968384.1">
    <property type="nucleotide sequence ID" value="NZ_JAXAVW010000020.1"/>
</dbReference>
<evidence type="ECO:0000313" key="3">
    <source>
        <dbReference type="EMBL" id="MDX8033354.1"/>
    </source>
</evidence>
<evidence type="ECO:0000313" key="4">
    <source>
        <dbReference type="Proteomes" id="UP001285521"/>
    </source>
</evidence>
<reference evidence="3 4" key="1">
    <citation type="submission" date="2023-11" db="EMBL/GenBank/DDBJ databases">
        <title>Lentzea sokolovensis, sp. nov., Lentzea kristufkii, sp. nov., and Lentzea miocenensis, sp. nov., rare actinobacteria from Sokolov Coal Basin, Miocene lacustrine sediment, Czech Republic.</title>
        <authorList>
            <person name="Lara A."/>
            <person name="Kotroba L."/>
            <person name="Nouioui I."/>
            <person name="Neumann-Schaal M."/>
            <person name="Mast Y."/>
            <person name="Chronakova A."/>
        </authorList>
    </citation>
    <scope>NUCLEOTIDE SEQUENCE [LARGE SCALE GENOMIC DNA]</scope>
    <source>
        <strain evidence="3 4">BCCO 10_0856</strain>
    </source>
</reference>
<keyword evidence="4" id="KW-1185">Reference proteome</keyword>
<organism evidence="3 4">
    <name type="scientific">Lentzea miocenica</name>
    <dbReference type="NCBI Taxonomy" id="3095431"/>
    <lineage>
        <taxon>Bacteria</taxon>
        <taxon>Bacillati</taxon>
        <taxon>Actinomycetota</taxon>
        <taxon>Actinomycetes</taxon>
        <taxon>Pseudonocardiales</taxon>
        <taxon>Pseudonocardiaceae</taxon>
        <taxon>Lentzea</taxon>
    </lineage>
</organism>
<name>A0ABU4T5J4_9PSEU</name>
<protein>
    <recommendedName>
        <fullName evidence="2">Nephrocystin 3-like N-terminal domain-containing protein</fullName>
    </recommendedName>
</protein>
<gene>
    <name evidence="3" type="ORF">SK803_24310</name>
</gene>